<protein>
    <submittedName>
        <fullName evidence="1">Uncharacterized protein</fullName>
    </submittedName>
</protein>
<reference evidence="1 2" key="1">
    <citation type="journal article" date="2020" name="ISME J.">
        <title>Uncovering the hidden diversity of litter-decomposition mechanisms in mushroom-forming fungi.</title>
        <authorList>
            <person name="Floudas D."/>
            <person name="Bentzer J."/>
            <person name="Ahren D."/>
            <person name="Johansson T."/>
            <person name="Persson P."/>
            <person name="Tunlid A."/>
        </authorList>
    </citation>
    <scope>NUCLEOTIDE SEQUENCE [LARGE SCALE GENOMIC DNA]</scope>
    <source>
        <strain evidence="1 2">CBS 406.79</strain>
    </source>
</reference>
<keyword evidence="2" id="KW-1185">Reference proteome</keyword>
<dbReference type="EMBL" id="JAACJN010000088">
    <property type="protein sequence ID" value="KAF5376773.1"/>
    <property type="molecule type" value="Genomic_DNA"/>
</dbReference>
<evidence type="ECO:0000313" key="1">
    <source>
        <dbReference type="EMBL" id="KAF5376773.1"/>
    </source>
</evidence>
<comment type="caution">
    <text evidence="1">The sequence shown here is derived from an EMBL/GenBank/DDBJ whole genome shotgun (WGS) entry which is preliminary data.</text>
</comment>
<sequence length="201" mass="23459">MGIQRSTDFETQDPDLFAICSSKIATHIPYPSRMPASFPRSLHLARHPFGRPLRPLHSNLVCKARSHLPSFRDPPFFFPKLLRIRAYWSVKKSGKLSHPNYMPAFMYKARMTKASRLEPASSLLGIIRPFSPTLSTTPFMFSPLRSLRYEKSEAKTISSGYNNKNMETQQIVEDPRRLNKQDIRPSRSFRHLMKHYSYKWE</sequence>
<evidence type="ECO:0000313" key="2">
    <source>
        <dbReference type="Proteomes" id="UP000518752"/>
    </source>
</evidence>
<accession>A0A8H5H4R9</accession>
<organism evidence="1 2">
    <name type="scientific">Collybiopsis confluens</name>
    <dbReference type="NCBI Taxonomy" id="2823264"/>
    <lineage>
        <taxon>Eukaryota</taxon>
        <taxon>Fungi</taxon>
        <taxon>Dikarya</taxon>
        <taxon>Basidiomycota</taxon>
        <taxon>Agaricomycotina</taxon>
        <taxon>Agaricomycetes</taxon>
        <taxon>Agaricomycetidae</taxon>
        <taxon>Agaricales</taxon>
        <taxon>Marasmiineae</taxon>
        <taxon>Omphalotaceae</taxon>
        <taxon>Collybiopsis</taxon>
    </lineage>
</organism>
<name>A0A8H5H4R9_9AGAR</name>
<proteinExistence type="predicted"/>
<dbReference type="AlphaFoldDB" id="A0A8H5H4R9"/>
<dbReference type="Proteomes" id="UP000518752">
    <property type="component" value="Unassembled WGS sequence"/>
</dbReference>
<gene>
    <name evidence="1" type="ORF">D9757_009492</name>
</gene>